<dbReference type="Proteomes" id="UP000278807">
    <property type="component" value="Unassembled WGS sequence"/>
</dbReference>
<accession>A0A158QGR1</accession>
<sequence length="224" mass="25372">MFSQRRCPCCYAGNYQESEYQIRPQKKPKHQKVEQPEMEGEVEDGKPYAYLGEGEIWANGAFLKILRKKYCADGEPVHKSIRHASPGHSAGESMYPPVRYASPTHTIQIPMHSPSPRRPRVKSPSKSGCTYRVAPIKSKNDIRDGDLIIETSDHKYLRVLGPRDCSQGDDFYVCVENCKKPRRQRAKSYSSSSSSSSTEEEAHYSRTYIPTTYVNTGNRCNCPG</sequence>
<reference evidence="2 3" key="2">
    <citation type="submission" date="2018-11" db="EMBL/GenBank/DDBJ databases">
        <authorList>
            <consortium name="Pathogen Informatics"/>
        </authorList>
    </citation>
    <scope>NUCLEOTIDE SEQUENCE [LARGE SCALE GENOMIC DNA]</scope>
</reference>
<evidence type="ECO:0000256" key="1">
    <source>
        <dbReference type="SAM" id="MobiDB-lite"/>
    </source>
</evidence>
<feature type="region of interest" description="Disordered" evidence="1">
    <location>
        <begin position="21"/>
        <end position="42"/>
    </location>
</feature>
<name>A0A158QGR1_RODNA</name>
<evidence type="ECO:0000313" key="3">
    <source>
        <dbReference type="Proteomes" id="UP000278807"/>
    </source>
</evidence>
<feature type="compositionally biased region" description="Low complexity" evidence="1">
    <location>
        <begin position="188"/>
        <end position="197"/>
    </location>
</feature>
<dbReference type="OrthoDB" id="6284867at2759"/>
<protein>
    <submittedName>
        <fullName evidence="4">SH3 domain-containing protein</fullName>
    </submittedName>
</protein>
<evidence type="ECO:0000313" key="4">
    <source>
        <dbReference type="WBParaSite" id="HNAJ_0000057001-mRNA-1"/>
    </source>
</evidence>
<feature type="region of interest" description="Disordered" evidence="1">
    <location>
        <begin position="184"/>
        <end position="204"/>
    </location>
</feature>
<dbReference type="AlphaFoldDB" id="A0A158QGR1"/>
<reference evidence="4" key="1">
    <citation type="submission" date="2016-04" db="UniProtKB">
        <authorList>
            <consortium name="WormBaseParasite"/>
        </authorList>
    </citation>
    <scope>IDENTIFICATION</scope>
</reference>
<dbReference type="EMBL" id="UZAE01000167">
    <property type="protein sequence ID" value="VDN96430.1"/>
    <property type="molecule type" value="Genomic_DNA"/>
</dbReference>
<evidence type="ECO:0000313" key="2">
    <source>
        <dbReference type="EMBL" id="VDN96430.1"/>
    </source>
</evidence>
<dbReference type="WBParaSite" id="HNAJ_0000057001-mRNA-1">
    <property type="protein sequence ID" value="HNAJ_0000057001-mRNA-1"/>
    <property type="gene ID" value="HNAJ_0000057001"/>
</dbReference>
<keyword evidence="3" id="KW-1185">Reference proteome</keyword>
<gene>
    <name evidence="2" type="ORF">HNAJ_LOCUS571</name>
</gene>
<proteinExistence type="predicted"/>
<organism evidence="4">
    <name type="scientific">Rodentolepis nana</name>
    <name type="common">Dwarf tapeworm</name>
    <name type="synonym">Hymenolepis nana</name>
    <dbReference type="NCBI Taxonomy" id="102285"/>
    <lineage>
        <taxon>Eukaryota</taxon>
        <taxon>Metazoa</taxon>
        <taxon>Spiralia</taxon>
        <taxon>Lophotrochozoa</taxon>
        <taxon>Platyhelminthes</taxon>
        <taxon>Cestoda</taxon>
        <taxon>Eucestoda</taxon>
        <taxon>Cyclophyllidea</taxon>
        <taxon>Hymenolepididae</taxon>
        <taxon>Rodentolepis</taxon>
    </lineage>
</organism>
<feature type="region of interest" description="Disordered" evidence="1">
    <location>
        <begin position="107"/>
        <end position="130"/>
    </location>
</feature>